<dbReference type="Proteomes" id="UP000799753">
    <property type="component" value="Unassembled WGS sequence"/>
</dbReference>
<dbReference type="InterPro" id="IPR036259">
    <property type="entry name" value="MFS_trans_sf"/>
</dbReference>
<comment type="subcellular location">
    <subcellularLocation>
        <location evidence="1">Membrane</location>
        <topology evidence="1">Multi-pass membrane protein</topology>
    </subcellularLocation>
</comment>
<feature type="transmembrane region" description="Helical" evidence="5">
    <location>
        <begin position="86"/>
        <end position="103"/>
    </location>
</feature>
<accession>A0A6A6RIZ6</accession>
<dbReference type="PANTHER" id="PTHR23501">
    <property type="entry name" value="MAJOR FACILITATOR SUPERFAMILY"/>
    <property type="match status" value="1"/>
</dbReference>
<dbReference type="SUPFAM" id="SSF103473">
    <property type="entry name" value="MFS general substrate transporter"/>
    <property type="match status" value="1"/>
</dbReference>
<evidence type="ECO:0000313" key="7">
    <source>
        <dbReference type="Proteomes" id="UP000799753"/>
    </source>
</evidence>
<reference evidence="6" key="1">
    <citation type="journal article" date="2020" name="Stud. Mycol.">
        <title>101 Dothideomycetes genomes: a test case for predicting lifestyles and emergence of pathogens.</title>
        <authorList>
            <person name="Haridas S."/>
            <person name="Albert R."/>
            <person name="Binder M."/>
            <person name="Bloem J."/>
            <person name="Labutti K."/>
            <person name="Salamov A."/>
            <person name="Andreopoulos B."/>
            <person name="Baker S."/>
            <person name="Barry K."/>
            <person name="Bills G."/>
            <person name="Bluhm B."/>
            <person name="Cannon C."/>
            <person name="Castanera R."/>
            <person name="Culley D."/>
            <person name="Daum C."/>
            <person name="Ezra D."/>
            <person name="Gonzalez J."/>
            <person name="Henrissat B."/>
            <person name="Kuo A."/>
            <person name="Liang C."/>
            <person name="Lipzen A."/>
            <person name="Lutzoni F."/>
            <person name="Magnuson J."/>
            <person name="Mondo S."/>
            <person name="Nolan M."/>
            <person name="Ohm R."/>
            <person name="Pangilinan J."/>
            <person name="Park H.-J."/>
            <person name="Ramirez L."/>
            <person name="Alfaro M."/>
            <person name="Sun H."/>
            <person name="Tritt A."/>
            <person name="Yoshinaga Y."/>
            <person name="Zwiers L.-H."/>
            <person name="Turgeon B."/>
            <person name="Goodwin S."/>
            <person name="Spatafora J."/>
            <person name="Crous P."/>
            <person name="Grigoriev I."/>
        </authorList>
    </citation>
    <scope>NUCLEOTIDE SEQUENCE</scope>
    <source>
        <strain evidence="6">CBS 473.64</strain>
    </source>
</reference>
<feature type="transmembrane region" description="Helical" evidence="5">
    <location>
        <begin position="398"/>
        <end position="418"/>
    </location>
</feature>
<feature type="transmembrane region" description="Helical" evidence="5">
    <location>
        <begin position="363"/>
        <end position="386"/>
    </location>
</feature>
<dbReference type="AlphaFoldDB" id="A0A6A6RIZ6"/>
<evidence type="ECO:0000256" key="4">
    <source>
        <dbReference type="ARBA" id="ARBA00023136"/>
    </source>
</evidence>
<evidence type="ECO:0000256" key="2">
    <source>
        <dbReference type="ARBA" id="ARBA00022692"/>
    </source>
</evidence>
<name>A0A6A6RIZ6_9PLEO</name>
<feature type="transmembrane region" description="Helical" evidence="5">
    <location>
        <begin position="115"/>
        <end position="134"/>
    </location>
</feature>
<protein>
    <submittedName>
        <fullName evidence="6">MFS general substrate transporter</fullName>
    </submittedName>
</protein>
<dbReference type="OrthoDB" id="10021397at2759"/>
<evidence type="ECO:0000256" key="1">
    <source>
        <dbReference type="ARBA" id="ARBA00004141"/>
    </source>
</evidence>
<keyword evidence="3 5" id="KW-1133">Transmembrane helix</keyword>
<dbReference type="EMBL" id="MU006875">
    <property type="protein sequence ID" value="KAF2634078.1"/>
    <property type="molecule type" value="Genomic_DNA"/>
</dbReference>
<evidence type="ECO:0000313" key="6">
    <source>
        <dbReference type="EMBL" id="KAF2634078.1"/>
    </source>
</evidence>
<keyword evidence="7" id="KW-1185">Reference proteome</keyword>
<feature type="transmembrane region" description="Helical" evidence="5">
    <location>
        <begin position="311"/>
        <end position="329"/>
    </location>
</feature>
<feature type="transmembrane region" description="Helical" evidence="5">
    <location>
        <begin position="335"/>
        <end position="356"/>
    </location>
</feature>
<dbReference type="GO" id="GO:0005886">
    <property type="term" value="C:plasma membrane"/>
    <property type="evidence" value="ECO:0007669"/>
    <property type="project" value="TreeGrafter"/>
</dbReference>
<proteinExistence type="predicted"/>
<gene>
    <name evidence="6" type="ORF">P280DRAFT_512153</name>
</gene>
<keyword evidence="2 5" id="KW-0812">Transmembrane</keyword>
<dbReference type="PANTHER" id="PTHR23501:SF198">
    <property type="entry name" value="AZOLE RESISTANCE PROTEIN 1-RELATED"/>
    <property type="match status" value="1"/>
</dbReference>
<feature type="transmembrane region" description="Helical" evidence="5">
    <location>
        <begin position="154"/>
        <end position="178"/>
    </location>
</feature>
<keyword evidence="4 5" id="KW-0472">Membrane</keyword>
<dbReference type="InterPro" id="IPR011701">
    <property type="entry name" value="MFS"/>
</dbReference>
<organism evidence="6 7">
    <name type="scientific">Massarina eburnea CBS 473.64</name>
    <dbReference type="NCBI Taxonomy" id="1395130"/>
    <lineage>
        <taxon>Eukaryota</taxon>
        <taxon>Fungi</taxon>
        <taxon>Dikarya</taxon>
        <taxon>Ascomycota</taxon>
        <taxon>Pezizomycotina</taxon>
        <taxon>Dothideomycetes</taxon>
        <taxon>Pleosporomycetidae</taxon>
        <taxon>Pleosporales</taxon>
        <taxon>Massarineae</taxon>
        <taxon>Massarinaceae</taxon>
        <taxon>Massarina</taxon>
    </lineage>
</organism>
<feature type="transmembrane region" description="Helical" evidence="5">
    <location>
        <begin position="48"/>
        <end position="74"/>
    </location>
</feature>
<dbReference type="GO" id="GO:0022857">
    <property type="term" value="F:transmembrane transporter activity"/>
    <property type="evidence" value="ECO:0007669"/>
    <property type="project" value="InterPro"/>
</dbReference>
<evidence type="ECO:0000256" key="3">
    <source>
        <dbReference type="ARBA" id="ARBA00022989"/>
    </source>
</evidence>
<dbReference type="Gene3D" id="1.20.1250.20">
    <property type="entry name" value="MFS general substrate transporter like domains"/>
    <property type="match status" value="1"/>
</dbReference>
<feature type="transmembrane region" description="Helical" evidence="5">
    <location>
        <begin position="234"/>
        <end position="251"/>
    </location>
</feature>
<sequence>MASPTKDPQPPQEKKNDFTSIFIPDHDPISISNEVAKEEEYFMSGIKLYILVISLSLAVLLMALDMSILVTAIPLITEKFQSTADIGWYVSGYLLTLCSLQPLSGKLYANFSLKYTLLSFFAFFELGSGLSGAATSSSMLITGRAVVVELRLRAMYAGIISSMFGIALIIGPLLGGAFTQHCRHPRSSLHVQATGTQSRERWNRREDEEVRSHRRNAIHPCSHHATHGPPMGRPNIPVVGGVILLLILSAWQYRSGPAAMIPPAILSQRSVFWACMCAMFGMGAQTLLGLWMPEWLQVIKGASPVQSGVRLLPVMLAQCVSSVISGIGITKLGYYNPWILLGTAFISVGSGLYTTLEVASGSAAWIGFQVVFGLGSGMFLTGPLLAIQGVLTPAEIPVGIATVTFFQMFGGALFSALSQTIFNTQLLKQLAQNVPDVDIDALLAAGTTAAMALVRPEQAPAILESYNTALLSPFYLGASVTAIIG</sequence>
<dbReference type="Pfam" id="PF07690">
    <property type="entry name" value="MFS_1"/>
    <property type="match status" value="1"/>
</dbReference>
<evidence type="ECO:0000256" key="5">
    <source>
        <dbReference type="SAM" id="Phobius"/>
    </source>
</evidence>
<feature type="transmembrane region" description="Helical" evidence="5">
    <location>
        <begin position="271"/>
        <end position="291"/>
    </location>
</feature>